<evidence type="ECO:0000256" key="4">
    <source>
        <dbReference type="ARBA" id="ARBA00022813"/>
    </source>
</evidence>
<feature type="binding site" evidence="9 11">
    <location>
        <position position="56"/>
    </location>
    <ligand>
        <name>substrate</name>
    </ligand>
</feature>
<feature type="chain" id="PRO_5013992221" description="Aspartate 1-decarboxylase beta chain" evidence="9 13">
    <location>
        <begin position="1"/>
        <end position="23"/>
    </location>
</feature>
<evidence type="ECO:0000256" key="3">
    <source>
        <dbReference type="ARBA" id="ARBA00022793"/>
    </source>
</evidence>
<sequence>MRTMLKSKLHRARVTRCDLEYEGSITIDRDLLKAADILPFEQVQVLNLNNGARFATYAIEGEAGSGEIGLNGAAARCACKGDLVIILTYEQVAEDQLPSHMPKLVYVDEKNRITSVKQAIGAISF</sequence>
<evidence type="ECO:0000256" key="10">
    <source>
        <dbReference type="PIRSR" id="PIRSR006246-1"/>
    </source>
</evidence>
<dbReference type="HAMAP" id="MF_00446">
    <property type="entry name" value="PanD"/>
    <property type="match status" value="1"/>
</dbReference>
<keyword evidence="7 9" id="KW-0704">Schiff base</keyword>
<evidence type="ECO:0000256" key="1">
    <source>
        <dbReference type="ARBA" id="ARBA00022490"/>
    </source>
</evidence>
<protein>
    <recommendedName>
        <fullName evidence="9">Aspartate 1-decarboxylase</fullName>
        <ecNumber evidence="9">4.1.1.11</ecNumber>
    </recommendedName>
    <alternativeName>
        <fullName evidence="9">Aspartate alpha-decarboxylase</fullName>
    </alternativeName>
    <component>
        <recommendedName>
            <fullName evidence="9">Aspartate 1-decarboxylase beta chain</fullName>
        </recommendedName>
    </component>
    <component>
        <recommendedName>
            <fullName evidence="9">Aspartate 1-decarboxylase alpha chain</fullName>
        </recommendedName>
    </component>
</protein>
<keyword evidence="6 9" id="KW-0456">Lyase</keyword>
<keyword evidence="1 9" id="KW-0963">Cytoplasm</keyword>
<evidence type="ECO:0000313" key="14">
    <source>
        <dbReference type="EMBL" id="KTB48724.1"/>
    </source>
</evidence>
<evidence type="ECO:0000256" key="11">
    <source>
        <dbReference type="PIRSR" id="PIRSR006246-2"/>
    </source>
</evidence>
<dbReference type="InterPro" id="IPR009010">
    <property type="entry name" value="Asp_de-COase-like_dom_sf"/>
</dbReference>
<dbReference type="PANTHER" id="PTHR21012:SF0">
    <property type="entry name" value="ASPARTATE 1-DECARBOXYLASE"/>
    <property type="match status" value="1"/>
</dbReference>
<evidence type="ECO:0000256" key="6">
    <source>
        <dbReference type="ARBA" id="ARBA00023239"/>
    </source>
</evidence>
<comment type="function">
    <text evidence="9">Catalyzes the pyruvoyl-dependent decarboxylation of aspartate to produce beta-alanine.</text>
</comment>
<accession>A0A0W0GJI9</accession>
<comment type="cofactor">
    <cofactor evidence="9 10">
        <name>pyruvate</name>
        <dbReference type="ChEBI" id="CHEBI:15361"/>
    </cofactor>
    <text evidence="9 10">Binds 1 pyruvoyl group covalently per subunit.</text>
</comment>
<evidence type="ECO:0000256" key="13">
    <source>
        <dbReference type="PIRSR" id="PIRSR006246-5"/>
    </source>
</evidence>
<dbReference type="GO" id="GO:0005829">
    <property type="term" value="C:cytosol"/>
    <property type="evidence" value="ECO:0007669"/>
    <property type="project" value="TreeGrafter"/>
</dbReference>
<keyword evidence="3 9" id="KW-0210">Decarboxylase</keyword>
<dbReference type="RefSeq" id="WP_058439664.1">
    <property type="nucleotide sequence ID" value="NZ_KQ758903.1"/>
</dbReference>
<keyword evidence="2 9" id="KW-0566">Pantothenate biosynthesis</keyword>
<feature type="active site" description="Proton donor" evidence="9 10">
    <location>
        <position position="57"/>
    </location>
</feature>
<dbReference type="OrthoDB" id="9803983at2"/>
<evidence type="ECO:0000256" key="7">
    <source>
        <dbReference type="ARBA" id="ARBA00023270"/>
    </source>
</evidence>
<dbReference type="Gene3D" id="2.40.40.20">
    <property type="match status" value="1"/>
</dbReference>
<comment type="caution">
    <text evidence="14">The sequence shown here is derived from an EMBL/GenBank/DDBJ whole genome shotgun (WGS) entry which is preliminary data.</text>
</comment>
<dbReference type="PIRSF" id="PIRSF006246">
    <property type="entry name" value="Asp_decarbox"/>
    <property type="match status" value="1"/>
</dbReference>
<comment type="catalytic activity">
    <reaction evidence="9">
        <text>L-aspartate + H(+) = beta-alanine + CO2</text>
        <dbReference type="Rhea" id="RHEA:19497"/>
        <dbReference type="ChEBI" id="CHEBI:15378"/>
        <dbReference type="ChEBI" id="CHEBI:16526"/>
        <dbReference type="ChEBI" id="CHEBI:29991"/>
        <dbReference type="ChEBI" id="CHEBI:57966"/>
        <dbReference type="EC" id="4.1.1.11"/>
    </reaction>
</comment>
<feature type="chain" id="PRO_5013992220" description="Aspartate 1-decarboxylase alpha chain" evidence="9 13">
    <location>
        <begin position="24"/>
        <end position="125"/>
    </location>
</feature>
<dbReference type="AlphaFoldDB" id="A0A0W0GJI9"/>
<dbReference type="GO" id="GO:0015940">
    <property type="term" value="P:pantothenate biosynthetic process"/>
    <property type="evidence" value="ECO:0007669"/>
    <property type="project" value="UniProtKB-UniRule"/>
</dbReference>
<evidence type="ECO:0000256" key="9">
    <source>
        <dbReference type="HAMAP-Rule" id="MF_00446"/>
    </source>
</evidence>
<reference evidence="14 15" key="1">
    <citation type="submission" date="2015-06" db="EMBL/GenBank/DDBJ databases">
        <title>Genome sequence of the organohalide-respiring Dehalogenimonas alkenigignens type strain (IP3-3T).</title>
        <authorList>
            <person name="Key T.A."/>
            <person name="Richmond D.P."/>
            <person name="Bowman K.S."/>
            <person name="Cho Y.-J."/>
            <person name="Chun J."/>
            <person name="da Costa M.S."/>
            <person name="Rainey F.A."/>
            <person name="Moe W.M."/>
        </authorList>
    </citation>
    <scope>NUCLEOTIDE SEQUENCE [LARGE SCALE GENOMIC DNA]</scope>
    <source>
        <strain evidence="14 15">IP3-3</strain>
    </source>
</reference>
<gene>
    <name evidence="9" type="primary">panD</name>
    <name evidence="14" type="ORF">DEALK_15710</name>
</gene>
<feature type="active site" description="Schiff-base intermediate with substrate; via pyruvic acid" evidence="9 10">
    <location>
        <position position="24"/>
    </location>
</feature>
<keyword evidence="15" id="KW-1185">Reference proteome</keyword>
<feature type="binding site" evidence="9 11">
    <location>
        <begin position="72"/>
        <end position="74"/>
    </location>
    <ligand>
        <name>substrate</name>
    </ligand>
</feature>
<dbReference type="GO" id="GO:0004068">
    <property type="term" value="F:aspartate 1-decarboxylase activity"/>
    <property type="evidence" value="ECO:0007669"/>
    <property type="project" value="UniProtKB-UniRule"/>
</dbReference>
<dbReference type="NCBIfam" id="TIGR00223">
    <property type="entry name" value="panD"/>
    <property type="match status" value="1"/>
</dbReference>
<dbReference type="PANTHER" id="PTHR21012">
    <property type="entry name" value="ASPARTATE 1-DECARBOXYLASE"/>
    <property type="match status" value="1"/>
</dbReference>
<organism evidence="14 15">
    <name type="scientific">Dehalogenimonas alkenigignens</name>
    <dbReference type="NCBI Taxonomy" id="1217799"/>
    <lineage>
        <taxon>Bacteria</taxon>
        <taxon>Bacillati</taxon>
        <taxon>Chloroflexota</taxon>
        <taxon>Dehalococcoidia</taxon>
        <taxon>Dehalococcoidales</taxon>
        <taxon>Dehalococcoidaceae</taxon>
        <taxon>Dehalogenimonas</taxon>
    </lineage>
</organism>
<dbReference type="CDD" id="cd06919">
    <property type="entry name" value="Asp_decarbox"/>
    <property type="match status" value="1"/>
</dbReference>
<dbReference type="Pfam" id="PF02261">
    <property type="entry name" value="Asp_decarbox"/>
    <property type="match status" value="1"/>
</dbReference>
<dbReference type="EMBL" id="LFDV01000002">
    <property type="protein sequence ID" value="KTB48724.1"/>
    <property type="molecule type" value="Genomic_DNA"/>
</dbReference>
<dbReference type="STRING" id="1217799.DEALK_15710"/>
<comment type="subunit">
    <text evidence="9">Heterooctamer of four alpha and four beta subunits.</text>
</comment>
<comment type="similarity">
    <text evidence="9">Belongs to the PanD family.</text>
</comment>
<name>A0A0W0GJI9_9CHLR</name>
<evidence type="ECO:0000256" key="12">
    <source>
        <dbReference type="PIRSR" id="PIRSR006246-3"/>
    </source>
</evidence>
<proteinExistence type="inferred from homology"/>
<evidence type="ECO:0000256" key="2">
    <source>
        <dbReference type="ARBA" id="ARBA00022655"/>
    </source>
</evidence>
<dbReference type="UniPathway" id="UPA00028">
    <property type="reaction ID" value="UER00002"/>
</dbReference>
<comment type="PTM">
    <text evidence="9 12">Is synthesized initially as an inactive proenzyme, which is activated by self-cleavage at a specific serine bond to produce a beta-subunit with a hydroxyl group at its C-terminus and an alpha-subunit with a pyruvoyl group at its N-terminus.</text>
</comment>
<evidence type="ECO:0000256" key="8">
    <source>
        <dbReference type="ARBA" id="ARBA00023317"/>
    </source>
</evidence>
<comment type="subcellular location">
    <subcellularLocation>
        <location evidence="9">Cytoplasm</location>
    </subcellularLocation>
</comment>
<keyword evidence="8 9" id="KW-0670">Pyruvate</keyword>
<feature type="modified residue" description="Pyruvic acid (Ser)" evidence="9 12">
    <location>
        <position position="24"/>
    </location>
</feature>
<dbReference type="EC" id="4.1.1.11" evidence="9"/>
<keyword evidence="5 9" id="KW-0865">Zymogen</keyword>
<dbReference type="SUPFAM" id="SSF50692">
    <property type="entry name" value="ADC-like"/>
    <property type="match status" value="1"/>
</dbReference>
<evidence type="ECO:0000256" key="5">
    <source>
        <dbReference type="ARBA" id="ARBA00023145"/>
    </source>
</evidence>
<dbReference type="Proteomes" id="UP000053947">
    <property type="component" value="Unassembled WGS sequence"/>
</dbReference>
<dbReference type="GO" id="GO:0006523">
    <property type="term" value="P:alanine biosynthetic process"/>
    <property type="evidence" value="ECO:0007669"/>
    <property type="project" value="InterPro"/>
</dbReference>
<comment type="pathway">
    <text evidence="9">Cofactor biosynthesis; (R)-pantothenate biosynthesis; beta-alanine from L-aspartate: step 1/1.</text>
</comment>
<keyword evidence="4 9" id="KW-0068">Autocatalytic cleavage</keyword>
<dbReference type="InterPro" id="IPR003190">
    <property type="entry name" value="Asp_decarbox"/>
</dbReference>
<dbReference type="PATRIC" id="fig|1217799.6.peg.1620"/>
<evidence type="ECO:0000313" key="15">
    <source>
        <dbReference type="Proteomes" id="UP000053947"/>
    </source>
</evidence>